<dbReference type="InterPro" id="IPR013783">
    <property type="entry name" value="Ig-like_fold"/>
</dbReference>
<dbReference type="Proteomes" id="UP000593565">
    <property type="component" value="Unassembled WGS sequence"/>
</dbReference>
<protein>
    <recommendedName>
        <fullName evidence="2">Ig-like domain-containing protein</fullName>
    </recommendedName>
</protein>
<dbReference type="PANTHER" id="PTHR11461:SF159">
    <property type="entry name" value="PLASMA PROTEASE C1 INHIBITOR"/>
    <property type="match status" value="1"/>
</dbReference>
<dbReference type="InterPro" id="IPR036179">
    <property type="entry name" value="Ig-like_dom_sf"/>
</dbReference>
<evidence type="ECO:0000313" key="4">
    <source>
        <dbReference type="Proteomes" id="UP000593565"/>
    </source>
</evidence>
<dbReference type="Pfam" id="PF07686">
    <property type="entry name" value="V-set"/>
    <property type="match status" value="1"/>
</dbReference>
<evidence type="ECO:0000313" key="3">
    <source>
        <dbReference type="EMBL" id="KAF4072707.1"/>
    </source>
</evidence>
<dbReference type="EMBL" id="JAAGNN010000025">
    <property type="protein sequence ID" value="KAF4072707.1"/>
    <property type="molecule type" value="Genomic_DNA"/>
</dbReference>
<sequence>MVTAVFQSRSCTIMLRCFVLLLFLGFSSPFPTITLLKGSQFKLQCLPDSDLLAPEYSWTFKHQPNKSTAVKIQFSPLIDTDEALELNPVEFHHAGIYKCVAKGFTETATKTMKRTFTINVLDPEKLPLITWTIHEGAEGESVTLPCFTPPETVKSLNSVKAKWFKVKELENGFDEQEIKPVLRRKSSVKKKETPGTRKFYWASDGKVQDWSIEIDSLEPGDESLYRCDIDTGSRKEKLLLELVVQRAPPPRCLNDSHPWEPCPDPDNKSWEAILHESLTEFSVNLYKTVNGIEPESNLFFSPISIAVLLSQLLLGTRRETRTELEKGLSLPTGFTCIHSEMKRLSSKTKQSLLIANHIFFNPGLKLQEAFINQSKEFYDSVPQKLTNDSARNVKLINSWVANHTQNRITELVDSVDESIEFILLNAVYFIGKWKGTFEVRDGEFTTFSGEVLSVPILYSLNFNLATGYIHELKAQVGKFALTGKNSLYVILPSSETKRGLQVTEALLTEENIRHMVTEMASVAPISCEVSLPKVKLLVTTDLLLLLKKLKLSGLFNDPNLCGIFDQNKVTPLSDARHRAFLSLTEKGVEAAAASSISFSRSFSNFNALRPFVLIVWNEEINTPLFIGRLLHPEKKE</sequence>
<dbReference type="CDD" id="cd00096">
    <property type="entry name" value="Ig"/>
    <property type="match status" value="1"/>
</dbReference>
<dbReference type="GO" id="GO:0005615">
    <property type="term" value="C:extracellular space"/>
    <property type="evidence" value="ECO:0007669"/>
    <property type="project" value="InterPro"/>
</dbReference>
<dbReference type="InterPro" id="IPR003598">
    <property type="entry name" value="Ig_sub2"/>
</dbReference>
<feature type="domain" description="Ig-like" evidence="2">
    <location>
        <begin position="123"/>
        <end position="240"/>
    </location>
</feature>
<dbReference type="SUPFAM" id="SSF48726">
    <property type="entry name" value="Immunoglobulin"/>
    <property type="match status" value="2"/>
</dbReference>
<dbReference type="InterPro" id="IPR007110">
    <property type="entry name" value="Ig-like_dom"/>
</dbReference>
<accession>A0A7J5ZSS1</accession>
<comment type="caution">
    <text evidence="3">The sequence shown here is derived from an EMBL/GenBank/DDBJ whole genome shotgun (WGS) entry which is preliminary data.</text>
</comment>
<dbReference type="Gene3D" id="2.30.39.10">
    <property type="entry name" value="Alpha-1-antitrypsin, domain 1"/>
    <property type="match status" value="1"/>
</dbReference>
<proteinExistence type="inferred from homology"/>
<dbReference type="InterPro" id="IPR042178">
    <property type="entry name" value="Serpin_sf_1"/>
</dbReference>
<evidence type="ECO:0000256" key="1">
    <source>
        <dbReference type="RuleBase" id="RU000411"/>
    </source>
</evidence>
<organism evidence="3 4">
    <name type="scientific">Ameiurus melas</name>
    <name type="common">Black bullhead</name>
    <name type="synonym">Silurus melas</name>
    <dbReference type="NCBI Taxonomy" id="219545"/>
    <lineage>
        <taxon>Eukaryota</taxon>
        <taxon>Metazoa</taxon>
        <taxon>Chordata</taxon>
        <taxon>Craniata</taxon>
        <taxon>Vertebrata</taxon>
        <taxon>Euteleostomi</taxon>
        <taxon>Actinopterygii</taxon>
        <taxon>Neopterygii</taxon>
        <taxon>Teleostei</taxon>
        <taxon>Ostariophysi</taxon>
        <taxon>Siluriformes</taxon>
        <taxon>Ictaluridae</taxon>
        <taxon>Ameiurus</taxon>
    </lineage>
</organism>
<dbReference type="SMART" id="SM00409">
    <property type="entry name" value="IG"/>
    <property type="match status" value="2"/>
</dbReference>
<dbReference type="InterPro" id="IPR042185">
    <property type="entry name" value="Serpin_sf_2"/>
</dbReference>
<dbReference type="InterPro" id="IPR036186">
    <property type="entry name" value="Serpin_sf"/>
</dbReference>
<reference evidence="3 4" key="1">
    <citation type="submission" date="2020-02" db="EMBL/GenBank/DDBJ databases">
        <title>A chromosome-scale genome assembly of the black bullhead catfish (Ameiurus melas).</title>
        <authorList>
            <person name="Wen M."/>
            <person name="Zham M."/>
            <person name="Cabau C."/>
            <person name="Klopp C."/>
            <person name="Donnadieu C."/>
            <person name="Roques C."/>
            <person name="Bouchez O."/>
            <person name="Lampietro C."/>
            <person name="Jouanno E."/>
            <person name="Herpin A."/>
            <person name="Louis A."/>
            <person name="Berthelot C."/>
            <person name="Parey E."/>
            <person name="Roest-Crollius H."/>
            <person name="Braasch I."/>
            <person name="Postlethwait J."/>
            <person name="Robinson-Rechavi M."/>
            <person name="Echchiki A."/>
            <person name="Begum T."/>
            <person name="Montfort J."/>
            <person name="Schartl M."/>
            <person name="Bobe J."/>
            <person name="Guiguen Y."/>
        </authorList>
    </citation>
    <scope>NUCLEOTIDE SEQUENCE [LARGE SCALE GENOMIC DNA]</scope>
    <source>
        <strain evidence="3">M_S1</strain>
        <tissue evidence="3">Blood</tissue>
    </source>
</reference>
<dbReference type="AlphaFoldDB" id="A0A7J5ZSS1"/>
<dbReference type="SUPFAM" id="SSF56574">
    <property type="entry name" value="Serpins"/>
    <property type="match status" value="1"/>
</dbReference>
<dbReference type="GO" id="GO:0004867">
    <property type="term" value="F:serine-type endopeptidase inhibitor activity"/>
    <property type="evidence" value="ECO:0007669"/>
    <property type="project" value="InterPro"/>
</dbReference>
<keyword evidence="4" id="KW-1185">Reference proteome</keyword>
<dbReference type="Gene3D" id="2.60.40.10">
    <property type="entry name" value="Immunoglobulins"/>
    <property type="match status" value="2"/>
</dbReference>
<dbReference type="PROSITE" id="PS50835">
    <property type="entry name" value="IG_LIKE"/>
    <property type="match status" value="2"/>
</dbReference>
<dbReference type="SMART" id="SM00093">
    <property type="entry name" value="SERPIN"/>
    <property type="match status" value="1"/>
</dbReference>
<name>A0A7J5ZSS1_AMEME</name>
<dbReference type="InterPro" id="IPR003599">
    <property type="entry name" value="Ig_sub"/>
</dbReference>
<dbReference type="InterPro" id="IPR013106">
    <property type="entry name" value="Ig_V-set"/>
</dbReference>
<dbReference type="PANTHER" id="PTHR11461">
    <property type="entry name" value="SERINE PROTEASE INHIBITOR, SERPIN"/>
    <property type="match status" value="1"/>
</dbReference>
<dbReference type="InterPro" id="IPR023796">
    <property type="entry name" value="Serpin_dom"/>
</dbReference>
<dbReference type="InterPro" id="IPR000215">
    <property type="entry name" value="Serpin_fam"/>
</dbReference>
<comment type="similarity">
    <text evidence="1">Belongs to the serpin family.</text>
</comment>
<dbReference type="Pfam" id="PF00079">
    <property type="entry name" value="Serpin"/>
    <property type="match status" value="1"/>
</dbReference>
<dbReference type="Gene3D" id="3.30.497.10">
    <property type="entry name" value="Antithrombin, subunit I, domain 2"/>
    <property type="match status" value="1"/>
</dbReference>
<dbReference type="SMART" id="SM00408">
    <property type="entry name" value="IGc2"/>
    <property type="match status" value="2"/>
</dbReference>
<feature type="domain" description="Ig-like" evidence="2">
    <location>
        <begin position="37"/>
        <end position="117"/>
    </location>
</feature>
<evidence type="ECO:0000259" key="2">
    <source>
        <dbReference type="PROSITE" id="PS50835"/>
    </source>
</evidence>
<gene>
    <name evidence="3" type="ORF">AMELA_G00266010</name>
</gene>